<organism evidence="5 6">
    <name type="scientific">Vibrio gazogenes DSM 21264 = NBRC 103151</name>
    <dbReference type="NCBI Taxonomy" id="1123492"/>
    <lineage>
        <taxon>Bacteria</taxon>
        <taxon>Pseudomonadati</taxon>
        <taxon>Pseudomonadota</taxon>
        <taxon>Gammaproteobacteria</taxon>
        <taxon>Vibrionales</taxon>
        <taxon>Vibrionaceae</taxon>
        <taxon>Vibrio</taxon>
    </lineage>
</organism>
<dbReference type="Pfam" id="PF04996">
    <property type="entry name" value="AstB"/>
    <property type="match status" value="1"/>
</dbReference>
<feature type="binding site" evidence="3">
    <location>
        <begin position="145"/>
        <end position="146"/>
    </location>
    <ligand>
        <name>substrate</name>
    </ligand>
</feature>
<dbReference type="Proteomes" id="UP000184159">
    <property type="component" value="Unassembled WGS sequence"/>
</dbReference>
<dbReference type="GO" id="GO:0019544">
    <property type="term" value="P:L-arginine catabolic process to L-glutamate"/>
    <property type="evidence" value="ECO:0007669"/>
    <property type="project" value="UniProtKB-UniRule"/>
</dbReference>
<dbReference type="AlphaFoldDB" id="A0A1M4TPE1"/>
<dbReference type="Gene3D" id="3.75.10.20">
    <property type="entry name" value="Succinylarginine dihydrolase"/>
    <property type="match status" value="1"/>
</dbReference>
<evidence type="ECO:0000256" key="1">
    <source>
        <dbReference type="ARBA" id="ARBA00022503"/>
    </source>
</evidence>
<feature type="active site" description="Nucleophile" evidence="3">
    <location>
        <position position="378"/>
    </location>
</feature>
<dbReference type="NCBIfam" id="NF009789">
    <property type="entry name" value="PRK13281.1"/>
    <property type="match status" value="1"/>
</dbReference>
<dbReference type="InterPro" id="IPR037031">
    <property type="entry name" value="AstB_sf"/>
</dbReference>
<dbReference type="PANTHER" id="PTHR30420:SF2">
    <property type="entry name" value="N-SUCCINYLARGININE DIHYDROLASE"/>
    <property type="match status" value="1"/>
</dbReference>
<accession>A0A1M4TPE1</accession>
<feature type="active site" evidence="3">
    <location>
        <position position="182"/>
    </location>
</feature>
<feature type="binding site" evidence="3">
    <location>
        <position position="259"/>
    </location>
    <ligand>
        <name>substrate</name>
    </ligand>
</feature>
<feature type="binding site" evidence="3">
    <location>
        <position position="221"/>
    </location>
    <ligand>
        <name>substrate</name>
    </ligand>
</feature>
<gene>
    <name evidence="3" type="primary">astB</name>
    <name evidence="5" type="ORF">SAMN02745781_00365</name>
</gene>
<dbReference type="InterPro" id="IPR007079">
    <property type="entry name" value="SuccinylArg_d-Hdrlase_AstB"/>
</dbReference>
<dbReference type="NCBIfam" id="TIGR03241">
    <property type="entry name" value="arg_catab_astB"/>
    <property type="match status" value="1"/>
</dbReference>
<reference evidence="6" key="1">
    <citation type="submission" date="2016-11" db="EMBL/GenBank/DDBJ databases">
        <authorList>
            <person name="Varghese N."/>
            <person name="Submissions S."/>
        </authorList>
    </citation>
    <scope>NUCLEOTIDE SEQUENCE [LARGE SCALE GENOMIC DNA]</scope>
    <source>
        <strain evidence="6">DSM 21264</strain>
    </source>
</reference>
<comment type="catalytic activity">
    <reaction evidence="3">
        <text>N(2)-succinyl-L-arginine + 2 H2O + 2 H(+) = N(2)-succinyl-L-ornithine + 2 NH4(+) + CO2</text>
        <dbReference type="Rhea" id="RHEA:19533"/>
        <dbReference type="ChEBI" id="CHEBI:15377"/>
        <dbReference type="ChEBI" id="CHEBI:15378"/>
        <dbReference type="ChEBI" id="CHEBI:16526"/>
        <dbReference type="ChEBI" id="CHEBI:28938"/>
        <dbReference type="ChEBI" id="CHEBI:58241"/>
        <dbReference type="ChEBI" id="CHEBI:58514"/>
        <dbReference type="EC" id="3.5.3.23"/>
    </reaction>
</comment>
<feature type="binding site" evidence="3">
    <location>
        <position position="372"/>
    </location>
    <ligand>
        <name>substrate</name>
    </ligand>
</feature>
<feature type="active site" evidence="3">
    <location>
        <position position="257"/>
    </location>
</feature>
<evidence type="ECO:0000256" key="3">
    <source>
        <dbReference type="HAMAP-Rule" id="MF_01172"/>
    </source>
</evidence>
<feature type="binding site" evidence="3">
    <location>
        <position position="118"/>
    </location>
    <ligand>
        <name>substrate</name>
    </ligand>
</feature>
<evidence type="ECO:0000256" key="4">
    <source>
        <dbReference type="NCBIfam" id="TIGR03241"/>
    </source>
</evidence>
<protein>
    <recommendedName>
        <fullName evidence="3 4">N-succinylarginine dihydrolase</fullName>
        <ecNumber evidence="3 4">3.5.3.23</ecNumber>
    </recommendedName>
</protein>
<evidence type="ECO:0000256" key="2">
    <source>
        <dbReference type="ARBA" id="ARBA00022801"/>
    </source>
</evidence>
<dbReference type="UniPathway" id="UPA00185">
    <property type="reaction ID" value="UER00280"/>
</dbReference>
<dbReference type="EMBL" id="FQUH01000001">
    <property type="protein sequence ID" value="SHE46264.1"/>
    <property type="molecule type" value="Genomic_DNA"/>
</dbReference>
<dbReference type="GO" id="GO:0009015">
    <property type="term" value="F:N-succinylarginine dihydrolase activity"/>
    <property type="evidence" value="ECO:0007669"/>
    <property type="project" value="UniProtKB-UniRule"/>
</dbReference>
<dbReference type="HAMAP" id="MF_01172">
    <property type="entry name" value="AstB"/>
    <property type="match status" value="1"/>
</dbReference>
<dbReference type="GO" id="GO:0019545">
    <property type="term" value="P:L-arginine catabolic process to succinate"/>
    <property type="evidence" value="ECO:0007669"/>
    <property type="project" value="UniProtKB-UniRule"/>
</dbReference>
<dbReference type="PANTHER" id="PTHR30420">
    <property type="entry name" value="N-SUCCINYLARGININE DIHYDROLASE"/>
    <property type="match status" value="1"/>
</dbReference>
<comment type="pathway">
    <text evidence="3">Amino-acid degradation; L-arginine degradation via AST pathway; L-glutamate and succinate from L-arginine: step 2/5.</text>
</comment>
<keyword evidence="6" id="KW-1185">Reference proteome</keyword>
<comment type="subunit">
    <text evidence="3">Homodimer.</text>
</comment>
<dbReference type="SUPFAM" id="SSF55909">
    <property type="entry name" value="Pentein"/>
    <property type="match status" value="1"/>
</dbReference>
<comment type="function">
    <text evidence="3">Catalyzes the hydrolysis of N(2)-succinylarginine into N(2)-succinylornithine, ammonia and CO(2).</text>
</comment>
<evidence type="ECO:0000313" key="6">
    <source>
        <dbReference type="Proteomes" id="UP000184159"/>
    </source>
</evidence>
<dbReference type="EC" id="3.5.3.23" evidence="3 4"/>
<feature type="binding site" evidence="3">
    <location>
        <begin position="27"/>
        <end position="36"/>
    </location>
    <ligand>
        <name>substrate</name>
    </ligand>
</feature>
<keyword evidence="2 3" id="KW-0378">Hydrolase</keyword>
<proteinExistence type="inferred from homology"/>
<sequence>MTQEKQSRMSAAEVNFDGLVGLTHNYAGLSFGNVASTSNKSQAANPKLAALQGLQKMKALADLGLKQGVLPPQERPCIGTLRRLGFSGTDAQVLTQAAQQAPEILTAVSSASSMWVANAATISPSADTHDQRVHFTVANLNNKFHRAIEEETTGNALRSIFSDPDHFVHHAALPQQAVMGDEGAANHNRLCSHYGAAGVEVFVYGRQVYGGRVEPKRYPARQTREASQAIARLHQLDPAKTVFVQQNPEVIDQGVFHNDVISVSNGPVLFHHQEAFLNPSAAFAEIRAKLAAVECEFIPIEVPSAQVSVADAVNTYLFNSQLLTKPDGKMLIVVPQEAREHERVWRYLSELIQHDGPIDAVQVFNLRESMRNGGGPACLRLRVVLNEAEIQATNPHVLMNDDVYRTLTNWVERHYRDRLSEHDLADPQLLLENQTALDELTRILHLGSIYPFQR</sequence>
<comment type="similarity">
    <text evidence="3">Belongs to the succinylarginine dihydrolase family.</text>
</comment>
<keyword evidence="1 3" id="KW-0056">Arginine metabolism</keyword>
<name>A0A1M4TPE1_VIBGA</name>
<evidence type="ECO:0000313" key="5">
    <source>
        <dbReference type="EMBL" id="SHE46264.1"/>
    </source>
</evidence>